<dbReference type="EMBL" id="CAJHUC010000972">
    <property type="protein sequence ID" value="CAD7699218.1"/>
    <property type="molecule type" value="Genomic_DNA"/>
</dbReference>
<organism evidence="3 4">
    <name type="scientific">Ostreobium quekettii</name>
    <dbReference type="NCBI Taxonomy" id="121088"/>
    <lineage>
        <taxon>Eukaryota</taxon>
        <taxon>Viridiplantae</taxon>
        <taxon>Chlorophyta</taxon>
        <taxon>core chlorophytes</taxon>
        <taxon>Ulvophyceae</taxon>
        <taxon>TCBD clade</taxon>
        <taxon>Bryopsidales</taxon>
        <taxon>Ostreobineae</taxon>
        <taxon>Ostreobiaceae</taxon>
        <taxon>Ostreobium</taxon>
    </lineage>
</organism>
<gene>
    <name evidence="3" type="ORF">OSTQU699_LOCUS4577</name>
</gene>
<accession>A0A8S1IWB5</accession>
<keyword evidence="4" id="KW-1185">Reference proteome</keyword>
<evidence type="ECO:0000313" key="4">
    <source>
        <dbReference type="Proteomes" id="UP000708148"/>
    </source>
</evidence>
<feature type="coiled-coil region" evidence="1">
    <location>
        <begin position="95"/>
        <end position="132"/>
    </location>
</feature>
<sequence length="169" mass="18952">METFLKVVSDIEAAQAAGKKVSPELIAAGAVALARMRRAERKRNREAPERPEPPSPLPYEAAQRELHELRYSVGLTRKEAEELEGGTGASNVGRVEDKIGEVRTQEEELEKVKELKEKLRVLRTTMEAKRRRLHAVEGSMSGWVKTGCKLVAVEKQHKGVWEKKGQSQN</sequence>
<keyword evidence="1" id="KW-0175">Coiled coil</keyword>
<feature type="region of interest" description="Disordered" evidence="2">
    <location>
        <begin position="37"/>
        <end position="63"/>
    </location>
</feature>
<protein>
    <submittedName>
        <fullName evidence="3">Uncharacterized protein</fullName>
    </submittedName>
</protein>
<evidence type="ECO:0000256" key="1">
    <source>
        <dbReference type="SAM" id="Coils"/>
    </source>
</evidence>
<proteinExistence type="predicted"/>
<dbReference type="AlphaFoldDB" id="A0A8S1IWB5"/>
<reference evidence="3" key="1">
    <citation type="submission" date="2020-12" db="EMBL/GenBank/DDBJ databases">
        <authorList>
            <person name="Iha C."/>
        </authorList>
    </citation>
    <scope>NUCLEOTIDE SEQUENCE</scope>
</reference>
<comment type="caution">
    <text evidence="3">The sequence shown here is derived from an EMBL/GenBank/DDBJ whole genome shotgun (WGS) entry which is preliminary data.</text>
</comment>
<feature type="compositionally biased region" description="Basic and acidic residues" evidence="2">
    <location>
        <begin position="43"/>
        <end position="52"/>
    </location>
</feature>
<evidence type="ECO:0000313" key="3">
    <source>
        <dbReference type="EMBL" id="CAD7699218.1"/>
    </source>
</evidence>
<dbReference type="Proteomes" id="UP000708148">
    <property type="component" value="Unassembled WGS sequence"/>
</dbReference>
<evidence type="ECO:0000256" key="2">
    <source>
        <dbReference type="SAM" id="MobiDB-lite"/>
    </source>
</evidence>
<name>A0A8S1IWB5_9CHLO</name>